<organism evidence="3 4">
    <name type="scientific">Pacificimonas flava</name>
    <dbReference type="NCBI Taxonomy" id="1234595"/>
    <lineage>
        <taxon>Bacteria</taxon>
        <taxon>Pseudomonadati</taxon>
        <taxon>Pseudomonadota</taxon>
        <taxon>Alphaproteobacteria</taxon>
        <taxon>Sphingomonadales</taxon>
        <taxon>Sphingosinicellaceae</taxon>
        <taxon>Pacificimonas</taxon>
    </lineage>
</organism>
<dbReference type="SUPFAM" id="SSF56601">
    <property type="entry name" value="beta-lactamase/transpeptidase-like"/>
    <property type="match status" value="1"/>
</dbReference>
<proteinExistence type="predicted"/>
<dbReference type="EMBL" id="NFZT01000001">
    <property type="protein sequence ID" value="OWV32194.1"/>
    <property type="molecule type" value="Genomic_DNA"/>
</dbReference>
<evidence type="ECO:0000259" key="2">
    <source>
        <dbReference type="Pfam" id="PF00144"/>
    </source>
</evidence>
<dbReference type="InterPro" id="IPR012338">
    <property type="entry name" value="Beta-lactam/transpept-like"/>
</dbReference>
<dbReference type="OrthoDB" id="9808046at2"/>
<protein>
    <recommendedName>
        <fullName evidence="2">Beta-lactamase-related domain-containing protein</fullName>
    </recommendedName>
</protein>
<evidence type="ECO:0000313" key="4">
    <source>
        <dbReference type="Proteomes" id="UP000198462"/>
    </source>
</evidence>
<keyword evidence="1" id="KW-0732">Signal</keyword>
<feature type="chain" id="PRO_5012035920" description="Beta-lactamase-related domain-containing protein" evidence="1">
    <location>
        <begin position="28"/>
        <end position="453"/>
    </location>
</feature>
<keyword evidence="4" id="KW-1185">Reference proteome</keyword>
<name>A0A219B1W6_9SPHN</name>
<dbReference type="AlphaFoldDB" id="A0A219B1W6"/>
<sequence>MTKFSKALRLISAAPVAALLLAGCAQTGAPTSTASAPAPTAEPAQAQAPELDQLSALAARYVAEGKVANMVIGVSLPGGETRYVSSGTLALGGDQAADEQSLYRVYSMTKPIIGLATAMLIDEGKLQLDQPLSDIYPAFADVRVLADPDTPGETVALASPITIRHLVTHTSGFGYSIVPSGISQQYSDAGIVPGLRRPNPLMPSGEQPQSLDAFMERLSGLPLRHQPGTDWSYSIGLDVMGAVIQKVSGMPLETFLQQRIFGPLGMDDTAFTVAQDDLDRLTTNYFLMNGSMVPVDTPADSEYATPAPFPAGGAGLVSTTEDYLRFMTAMANGGMIEGRQAVPADAVALATSNILPDSATFTLSSAGGINEAGSAQGYGAGGYVITGSAGALPDGAYGWGGAAGTLASAFPLQGVGLVMMTQYMPSGTYQIAPELQQAVAADLSALMGSDSDN</sequence>
<evidence type="ECO:0000256" key="1">
    <source>
        <dbReference type="SAM" id="SignalP"/>
    </source>
</evidence>
<dbReference type="PROSITE" id="PS51257">
    <property type="entry name" value="PROKAR_LIPOPROTEIN"/>
    <property type="match status" value="1"/>
</dbReference>
<dbReference type="Proteomes" id="UP000198462">
    <property type="component" value="Unassembled WGS sequence"/>
</dbReference>
<comment type="caution">
    <text evidence="3">The sequence shown here is derived from an EMBL/GenBank/DDBJ whole genome shotgun (WGS) entry which is preliminary data.</text>
</comment>
<dbReference type="PANTHER" id="PTHR43283">
    <property type="entry name" value="BETA-LACTAMASE-RELATED"/>
    <property type="match status" value="1"/>
</dbReference>
<dbReference type="PANTHER" id="PTHR43283:SF3">
    <property type="entry name" value="BETA-LACTAMASE FAMILY PROTEIN (AFU_ORTHOLOGUE AFUA_5G07500)"/>
    <property type="match status" value="1"/>
</dbReference>
<feature type="domain" description="Beta-lactamase-related" evidence="2">
    <location>
        <begin position="56"/>
        <end position="435"/>
    </location>
</feature>
<dbReference type="Pfam" id="PF00144">
    <property type="entry name" value="Beta-lactamase"/>
    <property type="match status" value="1"/>
</dbReference>
<dbReference type="InterPro" id="IPR050789">
    <property type="entry name" value="Diverse_Enzym_Activities"/>
</dbReference>
<accession>A0A219B1W6</accession>
<dbReference type="RefSeq" id="WP_088710991.1">
    <property type="nucleotide sequence ID" value="NZ_NFZT01000001.1"/>
</dbReference>
<reference evidence="4" key="1">
    <citation type="submission" date="2017-05" db="EMBL/GenBank/DDBJ databases">
        <authorList>
            <person name="Lin X."/>
        </authorList>
    </citation>
    <scope>NUCLEOTIDE SEQUENCE [LARGE SCALE GENOMIC DNA]</scope>
    <source>
        <strain evidence="4">JLT2012</strain>
    </source>
</reference>
<feature type="signal peptide" evidence="1">
    <location>
        <begin position="1"/>
        <end position="27"/>
    </location>
</feature>
<dbReference type="Gene3D" id="3.40.710.10">
    <property type="entry name" value="DD-peptidase/beta-lactamase superfamily"/>
    <property type="match status" value="1"/>
</dbReference>
<dbReference type="InterPro" id="IPR001466">
    <property type="entry name" value="Beta-lactam-related"/>
</dbReference>
<evidence type="ECO:0000313" key="3">
    <source>
        <dbReference type="EMBL" id="OWV32194.1"/>
    </source>
</evidence>
<gene>
    <name evidence="3" type="ORF">B5C34_01150</name>
</gene>